<evidence type="ECO:0000313" key="2">
    <source>
        <dbReference type="Proteomes" id="UP001199070"/>
    </source>
</evidence>
<organism evidence="1 2">
    <name type="scientific">Burkholderia cenocepacia</name>
    <dbReference type="NCBI Taxonomy" id="95486"/>
    <lineage>
        <taxon>Bacteria</taxon>
        <taxon>Pseudomonadati</taxon>
        <taxon>Pseudomonadota</taxon>
        <taxon>Betaproteobacteria</taxon>
        <taxon>Burkholderiales</taxon>
        <taxon>Burkholderiaceae</taxon>
        <taxon>Burkholderia</taxon>
        <taxon>Burkholderia cepacia complex</taxon>
    </lineage>
</organism>
<evidence type="ECO:0000313" key="1">
    <source>
        <dbReference type="EMBL" id="MCA8379466.1"/>
    </source>
</evidence>
<dbReference type="RefSeq" id="WP_226133653.1">
    <property type="nucleotide sequence ID" value="NZ_JAIZTC010000003.1"/>
</dbReference>
<gene>
    <name evidence="1" type="ORF">LGN22_11315</name>
</gene>
<evidence type="ECO:0008006" key="3">
    <source>
        <dbReference type="Google" id="ProtNLM"/>
    </source>
</evidence>
<sequence>MAYIPPSWEAYERLQRKLSSINCTAQAAALEEALSVILQPDFVPGAVDEVEFLRVAASAARQDRHRVALLRHAHAAAAAQCLPNTGDDKLESGSGASSLDDAVHARKELARLAAMLREPDWELLTGVAAGVSYGELAREHASSAAALRSRVCRLRDALTDRSVVK</sequence>
<dbReference type="AlphaFoldDB" id="A0AAW4TCI6"/>
<accession>A0AAW4TCI6</accession>
<reference evidence="1" key="1">
    <citation type="submission" date="2023-08" db="EMBL/GenBank/DDBJ databases">
        <title>A collection of bacterial strains from the Burkholderia cepacia Research Laboratory and Repository.</title>
        <authorList>
            <person name="Lipuma J."/>
            <person name="Spilker T."/>
        </authorList>
    </citation>
    <scope>NUCLEOTIDE SEQUENCE</scope>
    <source>
        <strain evidence="1">AU0862</strain>
    </source>
</reference>
<name>A0AAW4TCI6_9BURK</name>
<protein>
    <recommendedName>
        <fullName evidence="3">Sigma-70 family RNA polymerase sigma factor</fullName>
    </recommendedName>
</protein>
<dbReference type="Proteomes" id="UP001199070">
    <property type="component" value="Unassembled WGS sequence"/>
</dbReference>
<proteinExistence type="predicted"/>
<comment type="caution">
    <text evidence="1">The sequence shown here is derived from an EMBL/GenBank/DDBJ whole genome shotgun (WGS) entry which is preliminary data.</text>
</comment>
<dbReference type="EMBL" id="JAIZTC010000003">
    <property type="protein sequence ID" value="MCA8379466.1"/>
    <property type="molecule type" value="Genomic_DNA"/>
</dbReference>